<dbReference type="CDD" id="cd18776">
    <property type="entry name" value="AfaD-like"/>
    <property type="match status" value="1"/>
</dbReference>
<organism evidence="3 4">
    <name type="scientific">Shigella sonnei</name>
    <dbReference type="NCBI Taxonomy" id="624"/>
    <lineage>
        <taxon>Bacteria</taxon>
        <taxon>Pseudomonadati</taxon>
        <taxon>Pseudomonadota</taxon>
        <taxon>Gammaproteobacteria</taxon>
        <taxon>Enterobacterales</taxon>
        <taxon>Enterobacteriaceae</taxon>
        <taxon>Shigella</taxon>
    </lineage>
</organism>
<evidence type="ECO:0000256" key="2">
    <source>
        <dbReference type="SAM" id="SignalP"/>
    </source>
</evidence>
<reference evidence="3 4" key="1">
    <citation type="submission" date="2018-12" db="EMBL/GenBank/DDBJ databases">
        <title>Na.</title>
        <authorList>
            <person name="Fouts D.E."/>
            <person name="Sutton G."/>
            <person name="Singh I."/>
            <person name="Nguyen K."/>
        </authorList>
    </citation>
    <scope>NUCLEOTIDE SEQUENCE [LARGE SCALE GENOMIC DNA]</scope>
    <source>
        <strain evidence="3 4">AP274</strain>
    </source>
</reference>
<comment type="caution">
    <text evidence="3">The sequence shown here is derived from an EMBL/GenBank/DDBJ whole genome shotgun (WGS) entry which is preliminary data.</text>
</comment>
<accession>A0A8B3KLE6</accession>
<dbReference type="Proteomes" id="UP000267101">
    <property type="component" value="Unassembled WGS sequence"/>
</dbReference>
<keyword evidence="1 2" id="KW-0732">Signal</keyword>
<evidence type="ECO:0000313" key="4">
    <source>
        <dbReference type="Proteomes" id="UP000267101"/>
    </source>
</evidence>
<dbReference type="RefSeq" id="WP_001390764.1">
    <property type="nucleotide sequence ID" value="NZ_RXYT01000049.1"/>
</dbReference>
<evidence type="ECO:0000313" key="3">
    <source>
        <dbReference type="EMBL" id="RTY52078.1"/>
    </source>
</evidence>
<name>A0A8B3KLE6_SHISO</name>
<feature type="chain" id="PRO_5032636787" evidence="2">
    <location>
        <begin position="25"/>
        <end position="146"/>
    </location>
</feature>
<proteinExistence type="predicted"/>
<dbReference type="Gene3D" id="2.60.40.1570">
    <property type="entry name" value="Dr adhesin"/>
    <property type="match status" value="1"/>
</dbReference>
<dbReference type="InterPro" id="IPR008966">
    <property type="entry name" value="Adhesion_dom_sf"/>
</dbReference>
<dbReference type="Pfam" id="PF05775">
    <property type="entry name" value="AfaD"/>
    <property type="match status" value="1"/>
</dbReference>
<dbReference type="AlphaFoldDB" id="A0A8B3KLE6"/>
<sequence>MMKKGIVSLSCGACLMVVSSLSAAAEINLVSHRNTESQLRDGMKLATGRMTCRETHTGFHVWMNARQDGGRPEHYIVQNSKGIQHELRVRIGGNGWISSFGEAQRGIFRLGKEEQAIFDVIVDGDQKVIPGEYMLSISGECIVLGR</sequence>
<feature type="signal peptide" evidence="2">
    <location>
        <begin position="1"/>
        <end position="24"/>
    </location>
</feature>
<dbReference type="SUPFAM" id="SSF49401">
    <property type="entry name" value="Bacterial adhesins"/>
    <property type="match status" value="1"/>
</dbReference>
<dbReference type="InterPro" id="IPR008394">
    <property type="entry name" value="AfaD"/>
</dbReference>
<dbReference type="InterPro" id="IPR037028">
    <property type="entry name" value="Dr_adhesin_sf"/>
</dbReference>
<evidence type="ECO:0000256" key="1">
    <source>
        <dbReference type="ARBA" id="ARBA00022729"/>
    </source>
</evidence>
<dbReference type="EMBL" id="RXYT01000049">
    <property type="protein sequence ID" value="RTY52078.1"/>
    <property type="molecule type" value="Genomic_DNA"/>
</dbReference>
<protein>
    <submittedName>
        <fullName evidence="3">Aggregative adherence fimbria 3 minor subunit Agg3B</fullName>
    </submittedName>
</protein>
<gene>
    <name evidence="3" type="ORF">EKS37_06875</name>
</gene>